<reference evidence="1" key="1">
    <citation type="submission" date="2020-08" db="EMBL/GenBank/DDBJ databases">
        <title>Chromosome-level assembly of Southern catfish (Silurus meridionalis) provides insights into visual adaptation to the nocturnal and benthic lifestyles.</title>
        <authorList>
            <person name="Zhang Y."/>
            <person name="Wang D."/>
            <person name="Peng Z."/>
        </authorList>
    </citation>
    <scope>NUCLEOTIDE SEQUENCE</scope>
    <source>
        <strain evidence="1">SWU-2019-XX</strain>
        <tissue evidence="1">Muscle</tissue>
    </source>
</reference>
<proteinExistence type="predicted"/>
<evidence type="ECO:0000313" key="1">
    <source>
        <dbReference type="EMBL" id="KAF7711766.1"/>
    </source>
</evidence>
<accession>A0A8T0C0D5</accession>
<sequence>MANNITTTLWKTTVIISSSLQNSEISVLLSAQKHLLRYSDSIEAGSLVFPLSGAAFLLITPEEFPKKAECAFFQRIEKFVQVHRNSFLLLQAPAYGTRELEVVSAVQNRFFGSNLKVLPVQSNVDAVKAMLTIAKATSKPHVDSVRERMHSARAHIIEHSLETLFKKV</sequence>
<dbReference type="GO" id="GO:0007131">
    <property type="term" value="P:reciprocal meiotic recombination"/>
    <property type="evidence" value="ECO:0007669"/>
    <property type="project" value="TreeGrafter"/>
</dbReference>
<dbReference type="AlphaFoldDB" id="A0A8T0C0D5"/>
<dbReference type="Pfam" id="PF15162">
    <property type="entry name" value="SCRE"/>
    <property type="match status" value="1"/>
</dbReference>
<dbReference type="InterPro" id="IPR027857">
    <property type="entry name" value="SCRE"/>
</dbReference>
<dbReference type="Proteomes" id="UP000606274">
    <property type="component" value="Unassembled WGS sequence"/>
</dbReference>
<comment type="caution">
    <text evidence="1">The sequence shown here is derived from an EMBL/GenBank/DDBJ whole genome shotgun (WGS) entry which is preliminary data.</text>
</comment>
<dbReference type="GO" id="GO:0005694">
    <property type="term" value="C:chromosome"/>
    <property type="evidence" value="ECO:0007669"/>
    <property type="project" value="TreeGrafter"/>
</dbReference>
<evidence type="ECO:0000313" key="2">
    <source>
        <dbReference type="Proteomes" id="UP000606274"/>
    </source>
</evidence>
<dbReference type="EMBL" id="JABFDY010000001">
    <property type="protein sequence ID" value="KAF7711766.1"/>
    <property type="molecule type" value="Genomic_DNA"/>
</dbReference>
<name>A0A8T0C0D5_SILME</name>
<protein>
    <submittedName>
        <fullName evidence="1">Uncharacterized protein</fullName>
    </submittedName>
</protein>
<dbReference type="PANTHER" id="PTHR31408:SF2">
    <property type="entry name" value="PROTEIN SPO16 HOMOLOG"/>
    <property type="match status" value="1"/>
</dbReference>
<dbReference type="PANTHER" id="PTHR31408">
    <property type="entry name" value="HYPOTHETICAL PROTEIN LOC689986"/>
    <property type="match status" value="1"/>
</dbReference>
<organism evidence="1 2">
    <name type="scientific">Silurus meridionalis</name>
    <name type="common">Southern catfish</name>
    <name type="synonym">Silurus soldatovi meridionalis</name>
    <dbReference type="NCBI Taxonomy" id="175797"/>
    <lineage>
        <taxon>Eukaryota</taxon>
        <taxon>Metazoa</taxon>
        <taxon>Chordata</taxon>
        <taxon>Craniata</taxon>
        <taxon>Vertebrata</taxon>
        <taxon>Euteleostomi</taxon>
        <taxon>Actinopterygii</taxon>
        <taxon>Neopterygii</taxon>
        <taxon>Teleostei</taxon>
        <taxon>Ostariophysi</taxon>
        <taxon>Siluriformes</taxon>
        <taxon>Siluridae</taxon>
        <taxon>Silurus</taxon>
    </lineage>
</organism>
<dbReference type="OrthoDB" id="6149480at2759"/>
<keyword evidence="2" id="KW-1185">Reference proteome</keyword>
<gene>
    <name evidence="1" type="ORF">HF521_000777</name>
</gene>
<dbReference type="GO" id="GO:0007130">
    <property type="term" value="P:synaptonemal complex assembly"/>
    <property type="evidence" value="ECO:0007669"/>
    <property type="project" value="InterPro"/>
</dbReference>